<evidence type="ECO:0000313" key="3">
    <source>
        <dbReference type="EMBL" id="HGG98937.1"/>
    </source>
</evidence>
<dbReference type="Pfam" id="PF10646">
    <property type="entry name" value="Germane"/>
    <property type="match status" value="1"/>
</dbReference>
<evidence type="ECO:0000259" key="2">
    <source>
        <dbReference type="SMART" id="SM00909"/>
    </source>
</evidence>
<feature type="domain" description="GerMN" evidence="2">
    <location>
        <begin position="72"/>
        <end position="154"/>
    </location>
</feature>
<dbReference type="SMART" id="SM00909">
    <property type="entry name" value="Germane"/>
    <property type="match status" value="1"/>
</dbReference>
<keyword evidence="1" id="KW-1133">Transmembrane helix</keyword>
<feature type="transmembrane region" description="Helical" evidence="1">
    <location>
        <begin position="6"/>
        <end position="25"/>
    </location>
</feature>
<gene>
    <name evidence="3" type="ORF">ENV75_00550</name>
</gene>
<keyword evidence="1" id="KW-0472">Membrane</keyword>
<protein>
    <recommendedName>
        <fullName evidence="2">GerMN domain-containing protein</fullName>
    </recommendedName>
</protein>
<sequence length="171" mass="19812">MNKKFILAGFIILVVITVIGIYFYLQKNKESVYFYKAETTQHLKNFKIYLPSSAGLTTKEIYLKSETDLKNLERLIENFLRELPSPQKDTKILGVYRDKENTVYVDFSKDFASAQDARGEYFLVIAFYKTLGENFEWIKDIKILVESKEIETVAGHVSCEALLKEVITVDK</sequence>
<dbReference type="EMBL" id="DTHO01000004">
    <property type="protein sequence ID" value="HGG98937.1"/>
    <property type="molecule type" value="Genomic_DNA"/>
</dbReference>
<proteinExistence type="predicted"/>
<organism evidence="3">
    <name type="scientific">Thermodesulfovibrio aggregans</name>
    <dbReference type="NCBI Taxonomy" id="86166"/>
    <lineage>
        <taxon>Bacteria</taxon>
        <taxon>Pseudomonadati</taxon>
        <taxon>Nitrospirota</taxon>
        <taxon>Thermodesulfovibrionia</taxon>
        <taxon>Thermodesulfovibrionales</taxon>
        <taxon>Thermodesulfovibrionaceae</taxon>
        <taxon>Thermodesulfovibrio</taxon>
    </lineage>
</organism>
<comment type="caution">
    <text evidence="3">The sequence shown here is derived from an EMBL/GenBank/DDBJ whole genome shotgun (WGS) entry which is preliminary data.</text>
</comment>
<accession>A0A7C4AIJ8</accession>
<reference evidence="3" key="1">
    <citation type="journal article" date="2020" name="mSystems">
        <title>Genome- and Community-Level Interaction Insights into Carbon Utilization and Element Cycling Functions of Hydrothermarchaeota in Hydrothermal Sediment.</title>
        <authorList>
            <person name="Zhou Z."/>
            <person name="Liu Y."/>
            <person name="Xu W."/>
            <person name="Pan J."/>
            <person name="Luo Z.H."/>
            <person name="Li M."/>
        </authorList>
    </citation>
    <scope>NUCLEOTIDE SEQUENCE [LARGE SCALE GENOMIC DNA]</scope>
    <source>
        <strain evidence="3">SpSt-788</strain>
    </source>
</reference>
<evidence type="ECO:0000256" key="1">
    <source>
        <dbReference type="SAM" id="Phobius"/>
    </source>
</evidence>
<dbReference type="AlphaFoldDB" id="A0A7C4AIJ8"/>
<name>A0A7C4AIJ8_9BACT</name>
<dbReference type="InterPro" id="IPR019606">
    <property type="entry name" value="GerMN"/>
</dbReference>
<keyword evidence="1" id="KW-0812">Transmembrane</keyword>